<dbReference type="EMBL" id="VIIS01001825">
    <property type="protein sequence ID" value="KAF0292265.1"/>
    <property type="molecule type" value="Genomic_DNA"/>
</dbReference>
<dbReference type="InterPro" id="IPR016187">
    <property type="entry name" value="CTDL_fold"/>
</dbReference>
<dbReference type="InterPro" id="IPR001304">
    <property type="entry name" value="C-type_lectin-like"/>
</dbReference>
<dbReference type="InterPro" id="IPR050801">
    <property type="entry name" value="Ca-Dep_Lectins_ImmuneDev"/>
</dbReference>
<organism evidence="2 3">
    <name type="scientific">Amphibalanus amphitrite</name>
    <name type="common">Striped barnacle</name>
    <name type="synonym">Balanus amphitrite</name>
    <dbReference type="NCBI Taxonomy" id="1232801"/>
    <lineage>
        <taxon>Eukaryota</taxon>
        <taxon>Metazoa</taxon>
        <taxon>Ecdysozoa</taxon>
        <taxon>Arthropoda</taxon>
        <taxon>Crustacea</taxon>
        <taxon>Multicrustacea</taxon>
        <taxon>Cirripedia</taxon>
        <taxon>Thoracica</taxon>
        <taxon>Thoracicalcarea</taxon>
        <taxon>Balanomorpha</taxon>
        <taxon>Balanoidea</taxon>
        <taxon>Balanidae</taxon>
        <taxon>Amphibalaninae</taxon>
        <taxon>Amphibalanus</taxon>
    </lineage>
</organism>
<dbReference type="Gene3D" id="3.10.100.10">
    <property type="entry name" value="Mannose-Binding Protein A, subunit A"/>
    <property type="match status" value="1"/>
</dbReference>
<feature type="domain" description="C-type lectin" evidence="1">
    <location>
        <begin position="140"/>
        <end position="251"/>
    </location>
</feature>
<protein>
    <submittedName>
        <fullName evidence="2">Mannose-binding protein C</fullName>
    </submittedName>
</protein>
<proteinExistence type="predicted"/>
<keyword evidence="3" id="KW-1185">Reference proteome</keyword>
<reference evidence="2 3" key="1">
    <citation type="submission" date="2019-07" db="EMBL/GenBank/DDBJ databases">
        <title>Draft genome assembly of a fouling barnacle, Amphibalanus amphitrite (Darwin, 1854): The first reference genome for Thecostraca.</title>
        <authorList>
            <person name="Kim W."/>
        </authorList>
    </citation>
    <scope>NUCLEOTIDE SEQUENCE [LARGE SCALE GENOMIC DNA]</scope>
    <source>
        <strain evidence="2">SNU_AA5</strain>
        <tissue evidence="2">Soma without cirri and trophi</tissue>
    </source>
</reference>
<name>A0A6A4VED7_AMPAM</name>
<dbReference type="PROSITE" id="PS50041">
    <property type="entry name" value="C_TYPE_LECTIN_2"/>
    <property type="match status" value="1"/>
</dbReference>
<dbReference type="AlphaFoldDB" id="A0A6A4VED7"/>
<dbReference type="OrthoDB" id="538816at2759"/>
<dbReference type="PANTHER" id="PTHR22801:SF63">
    <property type="entry name" value="C-TYPE LECTIN DOMAIN-CONTAINING PROTEIN"/>
    <property type="match status" value="1"/>
</dbReference>
<evidence type="ECO:0000313" key="3">
    <source>
        <dbReference type="Proteomes" id="UP000440578"/>
    </source>
</evidence>
<gene>
    <name evidence="2" type="primary">MBL2_1</name>
    <name evidence="2" type="ORF">FJT64_009730</name>
</gene>
<accession>A0A6A4VED7</accession>
<dbReference type="InterPro" id="IPR016186">
    <property type="entry name" value="C-type_lectin-like/link_sf"/>
</dbReference>
<dbReference type="Proteomes" id="UP000440578">
    <property type="component" value="Unassembled WGS sequence"/>
</dbReference>
<comment type="caution">
    <text evidence="2">The sequence shown here is derived from an EMBL/GenBank/DDBJ whole genome shotgun (WGS) entry which is preliminary data.</text>
</comment>
<evidence type="ECO:0000259" key="1">
    <source>
        <dbReference type="PROSITE" id="PS50041"/>
    </source>
</evidence>
<dbReference type="Pfam" id="PF00059">
    <property type="entry name" value="Lectin_C"/>
    <property type="match status" value="1"/>
</dbReference>
<sequence length="271" mass="29223">MCAPFSLAELNAQIVETKLKKSPGPDGITNEMLRHLGPIAKKEFLRTFNSSWSSGEVPKEWRVATCSGQPWFCRAFTRHDNGTCHLYRGEEPCLDGTWDGEPLSVDGETAGPPSYRFQPRDACPGSTTDPCACPAGFSRCAGRCLKCLPTRLLYADAVIACAALGAHLAAPRTEAENQCAKDAALVNPEPLLGFTDAALQGTFVGADEPCNTGDPGAPRAAWWTPGEPNDYGGTEDCVILGTGGTWNDVPCTLYPYYPLCQLRRCHHPECP</sequence>
<dbReference type="SMART" id="SM00034">
    <property type="entry name" value="CLECT"/>
    <property type="match status" value="1"/>
</dbReference>
<evidence type="ECO:0000313" key="2">
    <source>
        <dbReference type="EMBL" id="KAF0292265.1"/>
    </source>
</evidence>
<dbReference type="PANTHER" id="PTHR22801">
    <property type="entry name" value="LITHOSTATHINE"/>
    <property type="match status" value="1"/>
</dbReference>
<dbReference type="SUPFAM" id="SSF56436">
    <property type="entry name" value="C-type lectin-like"/>
    <property type="match status" value="1"/>
</dbReference>